<name>A0A9X7F6Q3_NEIPE</name>
<evidence type="ECO:0000313" key="1">
    <source>
        <dbReference type="EMBL" id="WOS98766.1"/>
    </source>
</evidence>
<dbReference type="Proteomes" id="UP000234781">
    <property type="component" value="Chromosome"/>
</dbReference>
<evidence type="ECO:0000313" key="2">
    <source>
        <dbReference type="Proteomes" id="UP000234781"/>
    </source>
</evidence>
<proteinExistence type="predicted"/>
<sequence>MGGIVAPWIIRPIPNTGPVSGGAVRPIPGSGIRPPFPVSPGYPSSVTRPAAMENGQAIARPAVTAREAEESARNRKKDCRCLPSVRCEGKPFFVKQSKFKPWVEYQLYIANMKASFAFIHEGGLLTEWSFGGYNRWDGFWQDYCTLAEAKGRYDWIDRIKNGERIWESVVKGFVKQLKKQEQIIIKKRQLTGGKEIKLEWHLKEIKTYKIFTKLIDIKAFAKNSISVHHTPFEDKEERDKRRRELQEYYRNNPDLPDVSI</sequence>
<keyword evidence="2" id="KW-1185">Reference proteome</keyword>
<dbReference type="EMBL" id="CP136962">
    <property type="protein sequence ID" value="WOS98766.1"/>
    <property type="molecule type" value="Genomic_DNA"/>
</dbReference>
<organism evidence="1 2">
    <name type="scientific">Neisseria perflava</name>
    <dbReference type="NCBI Taxonomy" id="33053"/>
    <lineage>
        <taxon>Bacteria</taxon>
        <taxon>Pseudomonadati</taxon>
        <taxon>Pseudomonadota</taxon>
        <taxon>Betaproteobacteria</taxon>
        <taxon>Neisseriales</taxon>
        <taxon>Neisseriaceae</taxon>
        <taxon>Neisseria</taxon>
    </lineage>
</organism>
<protein>
    <submittedName>
        <fullName evidence="1">Tox-REase-5 domain-containing protein</fullName>
    </submittedName>
</protein>
<reference evidence="2" key="1">
    <citation type="submission" date="2017-12" db="EMBL/GenBank/DDBJ databases">
        <title>Phylogenetic diversity of female urinary microbiome.</title>
        <authorList>
            <person name="Thomas-White K."/>
            <person name="Wolfe A.J."/>
        </authorList>
    </citation>
    <scope>NUCLEOTIDE SEQUENCE [LARGE SCALE GENOMIC DNA]</scope>
    <source>
        <strain evidence="2">UMB0023</strain>
    </source>
</reference>
<dbReference type="RefSeq" id="WP_101756292.1">
    <property type="nucleotide sequence ID" value="NZ_CP136962.1"/>
</dbReference>
<dbReference type="Pfam" id="PF15648">
    <property type="entry name" value="Tox-REase-5"/>
    <property type="match status" value="1"/>
</dbReference>
<gene>
    <name evidence="1" type="ORF">CYJ98_003665</name>
</gene>
<dbReference type="InterPro" id="IPR028904">
    <property type="entry name" value="Tox-REase-5_dom"/>
</dbReference>
<accession>A0A9X7F6Q3</accession>
<dbReference type="AlphaFoldDB" id="A0A9X7F6Q3"/>